<dbReference type="PANTHER" id="PTHR32089:SF112">
    <property type="entry name" value="LYSOZYME-LIKE PROTEIN-RELATED"/>
    <property type="match status" value="1"/>
</dbReference>
<dbReference type="Gene3D" id="6.10.340.10">
    <property type="match status" value="1"/>
</dbReference>
<keyword evidence="11" id="KW-1185">Reference proteome</keyword>
<evidence type="ECO:0000256" key="2">
    <source>
        <dbReference type="ARBA" id="ARBA00022519"/>
    </source>
</evidence>
<dbReference type="Pfam" id="PF00015">
    <property type="entry name" value="MCPsignal"/>
    <property type="match status" value="1"/>
</dbReference>
<evidence type="ECO:0000256" key="3">
    <source>
        <dbReference type="ARBA" id="ARBA00023224"/>
    </source>
</evidence>
<feature type="domain" description="HAMP" evidence="9">
    <location>
        <begin position="212"/>
        <end position="265"/>
    </location>
</feature>
<dbReference type="InterPro" id="IPR003660">
    <property type="entry name" value="HAMP_dom"/>
</dbReference>
<feature type="transmembrane region" description="Helical" evidence="6">
    <location>
        <begin position="12"/>
        <end position="35"/>
    </location>
</feature>
<accession>A0ABQ1J531</accession>
<keyword evidence="6" id="KW-1133">Transmembrane helix</keyword>
<dbReference type="PROSITE" id="PS50885">
    <property type="entry name" value="HAMP"/>
    <property type="match status" value="1"/>
</dbReference>
<protein>
    <submittedName>
        <fullName evidence="10">Chemotaxis protein</fullName>
    </submittedName>
</protein>
<evidence type="ECO:0000256" key="5">
    <source>
        <dbReference type="PROSITE-ProRule" id="PRU00284"/>
    </source>
</evidence>
<dbReference type="SMART" id="SM00304">
    <property type="entry name" value="HAMP"/>
    <property type="match status" value="1"/>
</dbReference>
<dbReference type="PROSITE" id="PS50192">
    <property type="entry name" value="T_SNARE"/>
    <property type="match status" value="1"/>
</dbReference>
<dbReference type="EMBL" id="BMDZ01000073">
    <property type="protein sequence ID" value="GGB57611.1"/>
    <property type="molecule type" value="Genomic_DNA"/>
</dbReference>
<keyword evidence="6" id="KW-0472">Membrane</keyword>
<dbReference type="PRINTS" id="PR00260">
    <property type="entry name" value="CHEMTRNSDUCR"/>
</dbReference>
<dbReference type="PANTHER" id="PTHR32089">
    <property type="entry name" value="METHYL-ACCEPTING CHEMOTAXIS PROTEIN MCPB"/>
    <property type="match status" value="1"/>
</dbReference>
<evidence type="ECO:0000256" key="4">
    <source>
        <dbReference type="ARBA" id="ARBA00029447"/>
    </source>
</evidence>
<comment type="subcellular location">
    <subcellularLocation>
        <location evidence="1">Cell inner membrane</location>
        <topology evidence="1">Multi-pass membrane protein</topology>
    </subcellularLocation>
</comment>
<dbReference type="CDD" id="cd06225">
    <property type="entry name" value="HAMP"/>
    <property type="match status" value="1"/>
</dbReference>
<feature type="domain" description="Methyl-accepting transducer" evidence="7">
    <location>
        <begin position="312"/>
        <end position="541"/>
    </location>
</feature>
<keyword evidence="2" id="KW-0997">Cell inner membrane</keyword>
<evidence type="ECO:0000256" key="6">
    <source>
        <dbReference type="SAM" id="Phobius"/>
    </source>
</evidence>
<comment type="caution">
    <text evidence="10">The sequence shown here is derived from an EMBL/GenBank/DDBJ whole genome shotgun (WGS) entry which is preliminary data.</text>
</comment>
<dbReference type="SMART" id="SM00283">
    <property type="entry name" value="MA"/>
    <property type="match status" value="1"/>
</dbReference>
<dbReference type="PROSITE" id="PS50111">
    <property type="entry name" value="CHEMOTAXIS_TRANSDUC_2"/>
    <property type="match status" value="1"/>
</dbReference>
<evidence type="ECO:0000259" key="9">
    <source>
        <dbReference type="PROSITE" id="PS50885"/>
    </source>
</evidence>
<dbReference type="Gene3D" id="1.10.287.950">
    <property type="entry name" value="Methyl-accepting chemotaxis protein"/>
    <property type="match status" value="1"/>
</dbReference>
<keyword evidence="6" id="KW-0812">Transmembrane</keyword>
<evidence type="ECO:0000313" key="10">
    <source>
        <dbReference type="EMBL" id="GGB57611.1"/>
    </source>
</evidence>
<feature type="domain" description="T-SNARE coiled-coil homology" evidence="8">
    <location>
        <begin position="467"/>
        <end position="519"/>
    </location>
</feature>
<keyword evidence="2" id="KW-1003">Cell membrane</keyword>
<dbReference type="InterPro" id="IPR004090">
    <property type="entry name" value="Chemotax_Me-accpt_rcpt"/>
</dbReference>
<dbReference type="InterPro" id="IPR004089">
    <property type="entry name" value="MCPsignal_dom"/>
</dbReference>
<reference evidence="11" key="1">
    <citation type="journal article" date="2019" name="Int. J. Syst. Evol. Microbiol.">
        <title>The Global Catalogue of Microorganisms (GCM) 10K type strain sequencing project: providing services to taxonomists for standard genome sequencing and annotation.</title>
        <authorList>
            <consortium name="The Broad Institute Genomics Platform"/>
            <consortium name="The Broad Institute Genome Sequencing Center for Infectious Disease"/>
            <person name="Wu L."/>
            <person name="Ma J."/>
        </authorList>
    </citation>
    <scope>NUCLEOTIDE SEQUENCE [LARGE SCALE GENOMIC DNA]</scope>
    <source>
        <strain evidence="11">CGMCC 1.10188</strain>
    </source>
</reference>
<dbReference type="Proteomes" id="UP000603352">
    <property type="component" value="Unassembled WGS sequence"/>
</dbReference>
<evidence type="ECO:0000259" key="8">
    <source>
        <dbReference type="PROSITE" id="PS50192"/>
    </source>
</evidence>
<feature type="transmembrane region" description="Helical" evidence="6">
    <location>
        <begin position="188"/>
        <end position="211"/>
    </location>
</feature>
<evidence type="ECO:0000259" key="7">
    <source>
        <dbReference type="PROSITE" id="PS50111"/>
    </source>
</evidence>
<name>A0ABQ1J531_9PROT</name>
<keyword evidence="3 5" id="KW-0807">Transducer</keyword>
<sequence length="561" mass="57928">MTYKSLSIRGRLAVSSILSAMMIIAAGAAGIFGFINSDAGLTEVTRVTAAVRQHMQGDMMHDALRGDVLMALRVGPEGTAGDKAELALSLREHADSFRAAMARLGEIGMPDEVQRLMAPTLIAVDRYIAAAESIVARAMVDHPAADAAFPAFMDSFSVLEADMEALGDQIEATSLTVATRAQQSNASLLTLLVAVVGGSTVLMLTISFVTGGAISRSINRMADAMTRLAAGDTAIDVAGRERRDEIGRMAQAVEVFRDTAITNARMAGQRAAEAAARDQRARDIEALCHGFDRDVAAMLDAVVAATAGMQDTAGRMRRIADDTAADAIRVGSVSEAAAGNVDRVAGTTEELAGSIAGISQDMARSTDMTTRAAQQAGQTNEQVRALADTARRVGAVVTLIAEIAEQTNLLALNATIEAARAGDAGKGFAVVAGEVKALATQTARATEDISRQVTAIQAETARAATAIEAISATIGEIDGITTSVASAVDRQGRATRDIAASVEQAATGSRQVAGGITQVTDAARQTGEAAAGLLSVAGDLARRSDALKARIDSFLGAVRTA</sequence>
<evidence type="ECO:0000313" key="11">
    <source>
        <dbReference type="Proteomes" id="UP000603352"/>
    </source>
</evidence>
<dbReference type="RefSeq" id="WP_188581802.1">
    <property type="nucleotide sequence ID" value="NZ_BMDZ01000073.1"/>
</dbReference>
<dbReference type="Pfam" id="PF00672">
    <property type="entry name" value="HAMP"/>
    <property type="match status" value="1"/>
</dbReference>
<evidence type="ECO:0000256" key="1">
    <source>
        <dbReference type="ARBA" id="ARBA00004429"/>
    </source>
</evidence>
<organism evidence="10 11">
    <name type="scientific">Tistrella bauzanensis</name>
    <dbReference type="NCBI Taxonomy" id="657419"/>
    <lineage>
        <taxon>Bacteria</taxon>
        <taxon>Pseudomonadati</taxon>
        <taxon>Pseudomonadota</taxon>
        <taxon>Alphaproteobacteria</taxon>
        <taxon>Geminicoccales</taxon>
        <taxon>Geminicoccaceae</taxon>
        <taxon>Tistrella</taxon>
    </lineage>
</organism>
<gene>
    <name evidence="10" type="ORF">GCM10011505_43120</name>
</gene>
<proteinExistence type="inferred from homology"/>
<dbReference type="SUPFAM" id="SSF58104">
    <property type="entry name" value="Methyl-accepting chemotaxis protein (MCP) signaling domain"/>
    <property type="match status" value="1"/>
</dbReference>
<dbReference type="InterPro" id="IPR000727">
    <property type="entry name" value="T_SNARE_dom"/>
</dbReference>
<comment type="similarity">
    <text evidence="4">Belongs to the methyl-accepting chemotaxis (MCP) protein family.</text>
</comment>